<gene>
    <name evidence="1" type="ORF">KC01_LOCUS29155</name>
</gene>
<dbReference type="AlphaFoldDB" id="A0AAV2LFL6"/>
<protein>
    <submittedName>
        <fullName evidence="1">Uncharacterized protein</fullName>
    </submittedName>
</protein>
<organism evidence="1 2">
    <name type="scientific">Knipowitschia caucasica</name>
    <name type="common">Caucasian dwarf goby</name>
    <name type="synonym">Pomatoschistus caucasicus</name>
    <dbReference type="NCBI Taxonomy" id="637954"/>
    <lineage>
        <taxon>Eukaryota</taxon>
        <taxon>Metazoa</taxon>
        <taxon>Chordata</taxon>
        <taxon>Craniata</taxon>
        <taxon>Vertebrata</taxon>
        <taxon>Euteleostomi</taxon>
        <taxon>Actinopterygii</taxon>
        <taxon>Neopterygii</taxon>
        <taxon>Teleostei</taxon>
        <taxon>Neoteleostei</taxon>
        <taxon>Acanthomorphata</taxon>
        <taxon>Gobiaria</taxon>
        <taxon>Gobiiformes</taxon>
        <taxon>Gobioidei</taxon>
        <taxon>Gobiidae</taxon>
        <taxon>Gobiinae</taxon>
        <taxon>Knipowitschia</taxon>
    </lineage>
</organism>
<reference evidence="1 2" key="1">
    <citation type="submission" date="2024-04" db="EMBL/GenBank/DDBJ databases">
        <authorList>
            <person name="Waldvogel A.-M."/>
            <person name="Schoenle A."/>
        </authorList>
    </citation>
    <scope>NUCLEOTIDE SEQUENCE [LARGE SCALE GENOMIC DNA]</scope>
</reference>
<keyword evidence="2" id="KW-1185">Reference proteome</keyword>
<proteinExistence type="predicted"/>
<sequence>MSSSSDVMFALVTNRNITYPPITTTAPNSRLTRPGADLELETTALSHEHTPSVDPVSQNCTVLRIMEQDGIDWEQVCKRYSPMPLRYPAIFCPTRTPR</sequence>
<accession>A0AAV2LFL6</accession>
<name>A0AAV2LFL6_KNICA</name>
<evidence type="ECO:0000313" key="2">
    <source>
        <dbReference type="Proteomes" id="UP001497482"/>
    </source>
</evidence>
<dbReference type="Proteomes" id="UP001497482">
    <property type="component" value="Chromosome 3"/>
</dbReference>
<dbReference type="EMBL" id="OZ035825">
    <property type="protein sequence ID" value="CAL1601130.1"/>
    <property type="molecule type" value="Genomic_DNA"/>
</dbReference>
<evidence type="ECO:0000313" key="1">
    <source>
        <dbReference type="EMBL" id="CAL1601130.1"/>
    </source>
</evidence>